<dbReference type="GO" id="GO:0016787">
    <property type="term" value="F:hydrolase activity"/>
    <property type="evidence" value="ECO:0007669"/>
    <property type="project" value="UniProtKB-KW"/>
</dbReference>
<dbReference type="Proteomes" id="UP000004245">
    <property type="component" value="Unassembled WGS sequence"/>
</dbReference>
<dbReference type="InterPro" id="IPR050228">
    <property type="entry name" value="Carboxylesterase_BioH"/>
</dbReference>
<dbReference type="PANTHER" id="PTHR43194">
    <property type="entry name" value="HYDROLASE ALPHA/BETA FOLD FAMILY"/>
    <property type="match status" value="1"/>
</dbReference>
<organism evidence="2 3">
    <name type="scientific">Prescottella equi ATCC 33707</name>
    <dbReference type="NCBI Taxonomy" id="525370"/>
    <lineage>
        <taxon>Bacteria</taxon>
        <taxon>Bacillati</taxon>
        <taxon>Actinomycetota</taxon>
        <taxon>Actinomycetes</taxon>
        <taxon>Mycobacteriales</taxon>
        <taxon>Nocardiaceae</taxon>
        <taxon>Prescottella</taxon>
    </lineage>
</organism>
<dbReference type="STRING" id="43767.A6I91_23295"/>
<protein>
    <submittedName>
        <fullName evidence="2">Hydrolase, alpha/beta domain protein</fullName>
    </submittedName>
</protein>
<evidence type="ECO:0000313" key="2">
    <source>
        <dbReference type="EMBL" id="EGD24268.1"/>
    </source>
</evidence>
<gene>
    <name evidence="2" type="ORF">HMPREF0724_12476</name>
</gene>
<reference evidence="2" key="1">
    <citation type="submission" date="2011-01" db="EMBL/GenBank/DDBJ databases">
        <authorList>
            <person name="Muzny D."/>
            <person name="Qin X."/>
            <person name="Buhay C."/>
            <person name="Dugan-Rocha S."/>
            <person name="Ding Y."/>
            <person name="Chen G."/>
            <person name="Hawes A."/>
            <person name="Holder M."/>
            <person name="Jhangiani S."/>
            <person name="Johnson A."/>
            <person name="Khan Z."/>
            <person name="Li Z."/>
            <person name="Liu W."/>
            <person name="Liu X."/>
            <person name="Perez L."/>
            <person name="Shen H."/>
            <person name="Wang Q."/>
            <person name="Watt J."/>
            <person name="Xi L."/>
            <person name="Xin Y."/>
            <person name="Zhou J."/>
            <person name="Deng J."/>
            <person name="Jiang H."/>
            <person name="Liu Y."/>
            <person name="Qu J."/>
            <person name="Song X.-Z."/>
            <person name="Zhang L."/>
            <person name="Villasana D."/>
            <person name="Johnson A."/>
            <person name="Liu J."/>
            <person name="Liyanage D."/>
            <person name="Lorensuhewa L."/>
            <person name="Robinson T."/>
            <person name="Song A."/>
            <person name="Song B.-B."/>
            <person name="Dinh H."/>
            <person name="Thornton R."/>
            <person name="Coyle M."/>
            <person name="Francisco L."/>
            <person name="Jackson L."/>
            <person name="Javaid M."/>
            <person name="Korchina V."/>
            <person name="Kovar C."/>
            <person name="Mata R."/>
            <person name="Mathew T."/>
            <person name="Ngo R."/>
            <person name="Nguyen L."/>
            <person name="Nguyen N."/>
            <person name="Okwuonu G."/>
            <person name="Ongeri F."/>
            <person name="Pham C."/>
            <person name="Simmons D."/>
            <person name="Wilczek-Boney K."/>
            <person name="Hale W."/>
            <person name="Jakkamsetti A."/>
            <person name="Pham P."/>
            <person name="Ruth R."/>
            <person name="San Lucas F."/>
            <person name="Warren J."/>
            <person name="Zhang J."/>
            <person name="Zhao Z."/>
            <person name="Zhou C."/>
            <person name="Zhu D."/>
            <person name="Lee S."/>
            <person name="Bess C."/>
            <person name="Blankenburg K."/>
            <person name="Forbes L."/>
            <person name="Fu Q."/>
            <person name="Gubbala S."/>
            <person name="Hirani K."/>
            <person name="Jayaseelan J.C."/>
            <person name="Lara F."/>
            <person name="Munidasa M."/>
            <person name="Palculict T."/>
            <person name="Patil S."/>
            <person name="Pu L.-L."/>
            <person name="Saada N."/>
            <person name="Tang L."/>
            <person name="Weissenberger G."/>
            <person name="Zhu Y."/>
            <person name="Hemphill L."/>
            <person name="Shang Y."/>
            <person name="Youmans B."/>
            <person name="Ayvaz T."/>
            <person name="Ross M."/>
            <person name="Santibanez J."/>
            <person name="Aqrawi P."/>
            <person name="Gross S."/>
            <person name="Joshi V."/>
            <person name="Fowler G."/>
            <person name="Nazareth L."/>
            <person name="Reid J."/>
            <person name="Worley K."/>
            <person name="Petrosino J."/>
            <person name="Highlander S."/>
            <person name="Gibbs R."/>
        </authorList>
    </citation>
    <scope>NUCLEOTIDE SEQUENCE [LARGE SCALE GENOMIC DNA]</scope>
    <source>
        <strain evidence="2">ATCC 33707</strain>
    </source>
</reference>
<evidence type="ECO:0000259" key="1">
    <source>
        <dbReference type="Pfam" id="PF12697"/>
    </source>
</evidence>
<dbReference type="HOGENOM" id="CLU_020336_50_4_11"/>
<dbReference type="SUPFAM" id="SSF53474">
    <property type="entry name" value="alpha/beta-Hydrolases"/>
    <property type="match status" value="1"/>
</dbReference>
<name>E9T1H4_RHOHA</name>
<feature type="domain" description="AB hydrolase-1" evidence="1">
    <location>
        <begin position="36"/>
        <end position="259"/>
    </location>
</feature>
<dbReference type="InterPro" id="IPR029058">
    <property type="entry name" value="AB_hydrolase_fold"/>
</dbReference>
<dbReference type="Pfam" id="PF12697">
    <property type="entry name" value="Abhydrolase_6"/>
    <property type="match status" value="1"/>
</dbReference>
<dbReference type="Gene3D" id="3.40.50.1820">
    <property type="entry name" value="alpha/beta hydrolase"/>
    <property type="match status" value="1"/>
</dbReference>
<dbReference type="InterPro" id="IPR000073">
    <property type="entry name" value="AB_hydrolase_1"/>
</dbReference>
<dbReference type="EMBL" id="ADNW02000010">
    <property type="protein sequence ID" value="EGD24268.1"/>
    <property type="molecule type" value="Genomic_DNA"/>
</dbReference>
<keyword evidence="3" id="KW-1185">Reference proteome</keyword>
<dbReference type="AlphaFoldDB" id="E9T1H4"/>
<evidence type="ECO:0000313" key="3">
    <source>
        <dbReference type="Proteomes" id="UP000004245"/>
    </source>
</evidence>
<sequence length="269" mass="29936">MLARVLRAHAGSPRVAGGSATVGSVLHDEGGTGRPILLLHGLMGSARTWSRHVSWLREHGHVYTFDAAGHGRPINGEPTTELFVADLAAAVAGLDEPLTVIGHSMGALHAWCFAAAHPDRVRALVLEDMAPDFRGRTAQDWAAMVSAWPQPFPTEDSVLEYFGEVAGRYFLDSFERRPDGWYLHGDVETFRDISEEWGTRDFWAQWDAVRAPALLIEGEFTITPEGQMRRMLDGHDARYVWVAQAGHLVHDDQPERYRAAVEEFLTSLR</sequence>
<proteinExistence type="predicted"/>
<dbReference type="PANTHER" id="PTHR43194:SF5">
    <property type="entry name" value="PIMELOYL-[ACYL-CARRIER PROTEIN] METHYL ESTER ESTERASE"/>
    <property type="match status" value="1"/>
</dbReference>
<accession>E9T1H4</accession>
<keyword evidence="2" id="KW-0378">Hydrolase</keyword>
<comment type="caution">
    <text evidence="2">The sequence shown here is derived from an EMBL/GenBank/DDBJ whole genome shotgun (WGS) entry which is preliminary data.</text>
</comment>